<dbReference type="GO" id="GO:0003677">
    <property type="term" value="F:DNA binding"/>
    <property type="evidence" value="ECO:0007669"/>
    <property type="project" value="InterPro"/>
</dbReference>
<dbReference type="GO" id="GO:0015074">
    <property type="term" value="P:DNA integration"/>
    <property type="evidence" value="ECO:0007669"/>
    <property type="project" value="UniProtKB-KW"/>
</dbReference>
<dbReference type="OrthoDB" id="7465727at2"/>
<keyword evidence="2" id="KW-0233">DNA recombination</keyword>
<dbReference type="AlphaFoldDB" id="A0A6L7GDX4"/>
<comment type="caution">
    <text evidence="4">The sequence shown here is derived from an EMBL/GenBank/DDBJ whole genome shotgun (WGS) entry which is preliminary data.</text>
</comment>
<dbReference type="Pfam" id="PF00589">
    <property type="entry name" value="Phage_integrase"/>
    <property type="match status" value="1"/>
</dbReference>
<dbReference type="PANTHER" id="PTHR30349">
    <property type="entry name" value="PHAGE INTEGRASE-RELATED"/>
    <property type="match status" value="1"/>
</dbReference>
<evidence type="ECO:0000256" key="1">
    <source>
        <dbReference type="ARBA" id="ARBA00022908"/>
    </source>
</evidence>
<organism evidence="4 5">
    <name type="scientific">Allopontixanthobacter confluentis</name>
    <dbReference type="NCBI Taxonomy" id="1849021"/>
    <lineage>
        <taxon>Bacteria</taxon>
        <taxon>Pseudomonadati</taxon>
        <taxon>Pseudomonadota</taxon>
        <taxon>Alphaproteobacteria</taxon>
        <taxon>Sphingomonadales</taxon>
        <taxon>Erythrobacteraceae</taxon>
        <taxon>Allopontixanthobacter</taxon>
    </lineage>
</organism>
<evidence type="ECO:0000313" key="5">
    <source>
        <dbReference type="Proteomes" id="UP000473531"/>
    </source>
</evidence>
<evidence type="ECO:0000259" key="3">
    <source>
        <dbReference type="PROSITE" id="PS51898"/>
    </source>
</evidence>
<evidence type="ECO:0000256" key="2">
    <source>
        <dbReference type="ARBA" id="ARBA00023172"/>
    </source>
</evidence>
<dbReference type="PANTHER" id="PTHR30349:SF88">
    <property type="entry name" value="BLL1584 PROTEIN"/>
    <property type="match status" value="1"/>
</dbReference>
<dbReference type="PROSITE" id="PS51898">
    <property type="entry name" value="TYR_RECOMBINASE"/>
    <property type="match status" value="1"/>
</dbReference>
<dbReference type="InterPro" id="IPR013762">
    <property type="entry name" value="Integrase-like_cat_sf"/>
</dbReference>
<dbReference type="Proteomes" id="UP000473531">
    <property type="component" value="Unassembled WGS sequence"/>
</dbReference>
<dbReference type="InterPro" id="IPR050090">
    <property type="entry name" value="Tyrosine_recombinase_XerCD"/>
</dbReference>
<dbReference type="SUPFAM" id="SSF56349">
    <property type="entry name" value="DNA breaking-rejoining enzymes"/>
    <property type="match status" value="1"/>
</dbReference>
<accession>A0A6L7GDX4</accession>
<dbReference type="InterPro" id="IPR011010">
    <property type="entry name" value="DNA_brk_join_enz"/>
</dbReference>
<gene>
    <name evidence="4" type="ORF">GRI44_00905</name>
</gene>
<name>A0A6L7GDX4_9SPHN</name>
<evidence type="ECO:0000313" key="4">
    <source>
        <dbReference type="EMBL" id="MXP13318.1"/>
    </source>
</evidence>
<dbReference type="InterPro" id="IPR002104">
    <property type="entry name" value="Integrase_catalytic"/>
</dbReference>
<dbReference type="GO" id="GO:0006310">
    <property type="term" value="P:DNA recombination"/>
    <property type="evidence" value="ECO:0007669"/>
    <property type="project" value="UniProtKB-KW"/>
</dbReference>
<keyword evidence="1" id="KW-0229">DNA integration</keyword>
<reference evidence="4 5" key="1">
    <citation type="submission" date="2019-12" db="EMBL/GenBank/DDBJ databases">
        <title>Genomic-based taxomic classification of the family Erythrobacteraceae.</title>
        <authorList>
            <person name="Xu L."/>
        </authorList>
    </citation>
    <scope>NUCLEOTIDE SEQUENCE [LARGE SCALE GENOMIC DNA]</scope>
    <source>
        <strain evidence="4 5">KCTC 52259</strain>
    </source>
</reference>
<dbReference type="EMBL" id="WTYU01000001">
    <property type="protein sequence ID" value="MXP13318.1"/>
    <property type="molecule type" value="Genomic_DNA"/>
</dbReference>
<protein>
    <submittedName>
        <fullName evidence="4">Tyrosine-type recombinase/integrase</fullName>
    </submittedName>
</protein>
<keyword evidence="5" id="KW-1185">Reference proteome</keyword>
<sequence>MARAYDSDTGRNRRKALKDYPSFSGHEIFVQAKQDAEAFAKTVESGGVTTRKLDTVRDACRAYEETKQNAAGILNLTVYSDPIAKMKLDKLRRNHLVSWRRRLEDTPALLTRNKRGEKRTKPRAPSTVNRDMVPLRAALAQLLSPGKPNTEAAWQEALKPLKGADKRRTLYLDREERRRLLAACDDEAKPFVHALCLLPLRPGAVAGLTVKDFETRTRSLTIGKDKNGRPRHIGLPPAAAEFLAAQAKGKSPDDPIFNRLNEGPWNKDSWKITVKRAVLAADLPTTATAYTLRHSVITDLIRAGLPILTVAQLSGTSVVMIENHYGHLVGDDSERALATLAL</sequence>
<feature type="domain" description="Tyr recombinase" evidence="3">
    <location>
        <begin position="167"/>
        <end position="338"/>
    </location>
</feature>
<proteinExistence type="predicted"/>
<dbReference type="Gene3D" id="1.10.443.10">
    <property type="entry name" value="Intergrase catalytic core"/>
    <property type="match status" value="1"/>
</dbReference>